<dbReference type="EMBL" id="SRLO01000088">
    <property type="protein sequence ID" value="TNN77004.1"/>
    <property type="molecule type" value="Genomic_DNA"/>
</dbReference>
<keyword evidence="2" id="KW-1185">Reference proteome</keyword>
<comment type="caution">
    <text evidence="1">The sequence shown here is derived from an EMBL/GenBank/DDBJ whole genome shotgun (WGS) entry which is preliminary data.</text>
</comment>
<gene>
    <name evidence="1" type="ORF">EYF80_012850</name>
</gene>
<dbReference type="AlphaFoldDB" id="A0A4Z2IHS6"/>
<sequence length="72" mass="8454">MIHFMFLSFNSQSVATTVSELPLLDQSKSYFVHSTSQCWDISQVQLDWLSGRKEIHPRMDRRDSMQIEFTGQ</sequence>
<name>A0A4Z2IHS6_9TELE</name>
<accession>A0A4Z2IHS6</accession>
<proteinExistence type="predicted"/>
<protein>
    <submittedName>
        <fullName evidence="1">Uncharacterized protein</fullName>
    </submittedName>
</protein>
<evidence type="ECO:0000313" key="1">
    <source>
        <dbReference type="EMBL" id="TNN77004.1"/>
    </source>
</evidence>
<dbReference type="Proteomes" id="UP000314294">
    <property type="component" value="Unassembled WGS sequence"/>
</dbReference>
<organism evidence="1 2">
    <name type="scientific">Liparis tanakae</name>
    <name type="common">Tanaka's snailfish</name>
    <dbReference type="NCBI Taxonomy" id="230148"/>
    <lineage>
        <taxon>Eukaryota</taxon>
        <taxon>Metazoa</taxon>
        <taxon>Chordata</taxon>
        <taxon>Craniata</taxon>
        <taxon>Vertebrata</taxon>
        <taxon>Euteleostomi</taxon>
        <taxon>Actinopterygii</taxon>
        <taxon>Neopterygii</taxon>
        <taxon>Teleostei</taxon>
        <taxon>Neoteleostei</taxon>
        <taxon>Acanthomorphata</taxon>
        <taxon>Eupercaria</taxon>
        <taxon>Perciformes</taxon>
        <taxon>Cottioidei</taxon>
        <taxon>Cottales</taxon>
        <taxon>Liparidae</taxon>
        <taxon>Liparis</taxon>
    </lineage>
</organism>
<evidence type="ECO:0000313" key="2">
    <source>
        <dbReference type="Proteomes" id="UP000314294"/>
    </source>
</evidence>
<reference evidence="1 2" key="1">
    <citation type="submission" date="2019-03" db="EMBL/GenBank/DDBJ databases">
        <title>First draft genome of Liparis tanakae, snailfish: a comprehensive survey of snailfish specific genes.</title>
        <authorList>
            <person name="Kim W."/>
            <person name="Song I."/>
            <person name="Jeong J.-H."/>
            <person name="Kim D."/>
            <person name="Kim S."/>
            <person name="Ryu S."/>
            <person name="Song J.Y."/>
            <person name="Lee S.K."/>
        </authorList>
    </citation>
    <scope>NUCLEOTIDE SEQUENCE [LARGE SCALE GENOMIC DNA]</scope>
    <source>
        <tissue evidence="1">Muscle</tissue>
    </source>
</reference>